<dbReference type="EMBL" id="VOBQ01000022">
    <property type="protein sequence ID" value="TWO67924.1"/>
    <property type="molecule type" value="Genomic_DNA"/>
</dbReference>
<reference evidence="1 2" key="1">
    <citation type="submission" date="2019-07" db="EMBL/GenBank/DDBJ databases">
        <title>Caenimonas sedimenti sp. nov., isolated from activated sludge.</title>
        <authorList>
            <person name="Xu J."/>
        </authorList>
    </citation>
    <scope>NUCLEOTIDE SEQUENCE [LARGE SCALE GENOMIC DNA]</scope>
    <source>
        <strain evidence="1 2">HX-9-20</strain>
    </source>
</reference>
<sequence length="278" mass="29262">MRSARGLALVAVLWIVAALSVVAAGVSHSVRQEIRAVSNARQAAVGEAQGQAAIFLVLQDLATQVQKPVRLATLPATWHGVEMAVRVQPLDGLIDLNNAPPGLLALLFQHGGELDRPRAEALAQAAVRYRSTLDGRNRSVGFESPEDLLQVEGIDYNLYAKLAALVTADLRGSGRVNVLAAAPDVLAVLAGGDHAKAAALAARREDGGAGGAGLDTTALPGEFVDLRSVGPRYHLQARVPLSGGAWLLVSRTVDFGAARHGVPWRVLHGDYRFEPASH</sequence>
<evidence type="ECO:0000313" key="1">
    <source>
        <dbReference type="EMBL" id="TWO67924.1"/>
    </source>
</evidence>
<evidence type="ECO:0000313" key="2">
    <source>
        <dbReference type="Proteomes" id="UP000318199"/>
    </source>
</evidence>
<accession>A0A562ZIA4</accession>
<gene>
    <name evidence="1" type="ORF">FN976_25180</name>
</gene>
<dbReference type="Proteomes" id="UP000318199">
    <property type="component" value="Unassembled WGS sequence"/>
</dbReference>
<organism evidence="1 2">
    <name type="scientific">Caenimonas sedimenti</name>
    <dbReference type="NCBI Taxonomy" id="2596921"/>
    <lineage>
        <taxon>Bacteria</taxon>
        <taxon>Pseudomonadati</taxon>
        <taxon>Pseudomonadota</taxon>
        <taxon>Betaproteobacteria</taxon>
        <taxon>Burkholderiales</taxon>
        <taxon>Comamonadaceae</taxon>
        <taxon>Caenimonas</taxon>
    </lineage>
</organism>
<name>A0A562ZIA4_9BURK</name>
<proteinExistence type="predicted"/>
<dbReference type="OrthoDB" id="9180919at2"/>
<protein>
    <submittedName>
        <fullName evidence="1">General secretion pathway protein GspK</fullName>
    </submittedName>
</protein>
<dbReference type="RefSeq" id="WP_145896126.1">
    <property type="nucleotide sequence ID" value="NZ_VOBQ01000022.1"/>
</dbReference>
<comment type="caution">
    <text evidence="1">The sequence shown here is derived from an EMBL/GenBank/DDBJ whole genome shotgun (WGS) entry which is preliminary data.</text>
</comment>
<keyword evidence="2" id="KW-1185">Reference proteome</keyword>
<dbReference type="AlphaFoldDB" id="A0A562ZIA4"/>